<evidence type="ECO:0000256" key="2">
    <source>
        <dbReference type="ARBA" id="ARBA00022737"/>
    </source>
</evidence>
<dbReference type="SUPFAM" id="SSF50249">
    <property type="entry name" value="Nucleic acid-binding proteins"/>
    <property type="match status" value="3"/>
</dbReference>
<organism evidence="8 9">
    <name type="scientific">Marchantia polymorpha</name>
    <name type="common">Common liverwort</name>
    <name type="synonym">Marchantia aquatica</name>
    <dbReference type="NCBI Taxonomy" id="3197"/>
    <lineage>
        <taxon>Eukaryota</taxon>
        <taxon>Viridiplantae</taxon>
        <taxon>Streptophyta</taxon>
        <taxon>Embryophyta</taxon>
        <taxon>Marchantiophyta</taxon>
        <taxon>Marchantiopsida</taxon>
        <taxon>Marchantiidae</taxon>
        <taxon>Marchantiales</taxon>
        <taxon>Marchantiaceae</taxon>
        <taxon>Marchantia</taxon>
    </lineage>
</organism>
<evidence type="ECO:0000256" key="6">
    <source>
        <dbReference type="SAM" id="Coils"/>
    </source>
</evidence>
<dbReference type="InterPro" id="IPR012340">
    <property type="entry name" value="NA-bd_OB-fold"/>
</dbReference>
<dbReference type="FunFam" id="2.40.50.140:FF:000102">
    <property type="entry name" value="30S ribosomal protein S1"/>
    <property type="match status" value="1"/>
</dbReference>
<evidence type="ECO:0000313" key="9">
    <source>
        <dbReference type="Proteomes" id="UP000244005"/>
    </source>
</evidence>
<feature type="domain" description="S1 motif" evidence="7">
    <location>
        <begin position="113"/>
        <end position="183"/>
    </location>
</feature>
<feature type="domain" description="S1 motif" evidence="7">
    <location>
        <begin position="278"/>
        <end position="346"/>
    </location>
</feature>
<dbReference type="GO" id="GO:0005840">
    <property type="term" value="C:ribosome"/>
    <property type="evidence" value="ECO:0007669"/>
    <property type="project" value="UniProtKB-KW"/>
</dbReference>
<dbReference type="OMA" id="YDYHFSP"/>
<proteinExistence type="inferred from homology"/>
<keyword evidence="5" id="KW-0687">Ribonucleoprotein</keyword>
<dbReference type="FunFam" id="2.40.50.140:FF:000078">
    <property type="entry name" value="30S ribosomal protein S1"/>
    <property type="match status" value="1"/>
</dbReference>
<comment type="similarity">
    <text evidence="1">Belongs to the bacterial ribosomal protein bS1 family.</text>
</comment>
<dbReference type="OrthoDB" id="412781at2759"/>
<protein>
    <recommendedName>
        <fullName evidence="7">S1 motif domain-containing protein</fullName>
    </recommendedName>
</protein>
<keyword evidence="9" id="KW-1185">Reference proteome</keyword>
<dbReference type="InterPro" id="IPR035104">
    <property type="entry name" value="Ribosomal_protein_S1-like"/>
</dbReference>
<reference evidence="9" key="1">
    <citation type="journal article" date="2017" name="Cell">
        <title>Insights into land plant evolution garnered from the Marchantia polymorpha genome.</title>
        <authorList>
            <person name="Bowman J.L."/>
            <person name="Kohchi T."/>
            <person name="Yamato K.T."/>
            <person name="Jenkins J."/>
            <person name="Shu S."/>
            <person name="Ishizaki K."/>
            <person name="Yamaoka S."/>
            <person name="Nishihama R."/>
            <person name="Nakamura Y."/>
            <person name="Berger F."/>
            <person name="Adam C."/>
            <person name="Aki S.S."/>
            <person name="Althoff F."/>
            <person name="Araki T."/>
            <person name="Arteaga-Vazquez M.A."/>
            <person name="Balasubrmanian S."/>
            <person name="Barry K."/>
            <person name="Bauer D."/>
            <person name="Boehm C.R."/>
            <person name="Briginshaw L."/>
            <person name="Caballero-Perez J."/>
            <person name="Catarino B."/>
            <person name="Chen F."/>
            <person name="Chiyoda S."/>
            <person name="Chovatia M."/>
            <person name="Davies K.M."/>
            <person name="Delmans M."/>
            <person name="Demura T."/>
            <person name="Dierschke T."/>
            <person name="Dolan L."/>
            <person name="Dorantes-Acosta A.E."/>
            <person name="Eklund D.M."/>
            <person name="Florent S.N."/>
            <person name="Flores-Sandoval E."/>
            <person name="Fujiyama A."/>
            <person name="Fukuzawa H."/>
            <person name="Galik B."/>
            <person name="Grimanelli D."/>
            <person name="Grimwood J."/>
            <person name="Grossniklaus U."/>
            <person name="Hamada T."/>
            <person name="Haseloff J."/>
            <person name="Hetherington A.J."/>
            <person name="Higo A."/>
            <person name="Hirakawa Y."/>
            <person name="Hundley H.N."/>
            <person name="Ikeda Y."/>
            <person name="Inoue K."/>
            <person name="Inoue S.I."/>
            <person name="Ishida S."/>
            <person name="Jia Q."/>
            <person name="Kakita M."/>
            <person name="Kanazawa T."/>
            <person name="Kawai Y."/>
            <person name="Kawashima T."/>
            <person name="Kennedy M."/>
            <person name="Kinose K."/>
            <person name="Kinoshita T."/>
            <person name="Kohara Y."/>
            <person name="Koide E."/>
            <person name="Komatsu K."/>
            <person name="Kopischke S."/>
            <person name="Kubo M."/>
            <person name="Kyozuka J."/>
            <person name="Lagercrantz U."/>
            <person name="Lin S.S."/>
            <person name="Lindquist E."/>
            <person name="Lipzen A.M."/>
            <person name="Lu C.W."/>
            <person name="De Luna E."/>
            <person name="Martienssen R.A."/>
            <person name="Minamino N."/>
            <person name="Mizutani M."/>
            <person name="Mizutani M."/>
            <person name="Mochizuki N."/>
            <person name="Monte I."/>
            <person name="Mosher R."/>
            <person name="Nagasaki H."/>
            <person name="Nakagami H."/>
            <person name="Naramoto S."/>
            <person name="Nishitani K."/>
            <person name="Ohtani M."/>
            <person name="Okamoto T."/>
            <person name="Okumura M."/>
            <person name="Phillips J."/>
            <person name="Pollak B."/>
            <person name="Reinders A."/>
            <person name="Rovekamp M."/>
            <person name="Sano R."/>
            <person name="Sawa S."/>
            <person name="Schmid M.W."/>
            <person name="Shirakawa M."/>
            <person name="Solano R."/>
            <person name="Spunde A."/>
            <person name="Suetsugu N."/>
            <person name="Sugano S."/>
            <person name="Sugiyama A."/>
            <person name="Sun R."/>
            <person name="Suzuki Y."/>
            <person name="Takenaka M."/>
            <person name="Takezawa D."/>
            <person name="Tomogane H."/>
            <person name="Tsuzuki M."/>
            <person name="Ueda T."/>
            <person name="Umeda M."/>
            <person name="Ward J.M."/>
            <person name="Watanabe Y."/>
            <person name="Yazaki K."/>
            <person name="Yokoyama R."/>
            <person name="Yoshitake Y."/>
            <person name="Yotsui I."/>
            <person name="Zachgo S."/>
            <person name="Schmutz J."/>
        </authorList>
    </citation>
    <scope>NUCLEOTIDE SEQUENCE [LARGE SCALE GENOMIC DNA]</scope>
    <source>
        <strain evidence="9">Tak-1</strain>
    </source>
</reference>
<evidence type="ECO:0000313" key="8">
    <source>
        <dbReference type="EMBL" id="PTQ44802.1"/>
    </source>
</evidence>
<evidence type="ECO:0000256" key="1">
    <source>
        <dbReference type="ARBA" id="ARBA00006767"/>
    </source>
</evidence>
<evidence type="ECO:0000256" key="3">
    <source>
        <dbReference type="ARBA" id="ARBA00022884"/>
    </source>
</evidence>
<dbReference type="GO" id="GO:1990904">
    <property type="term" value="C:ribonucleoprotein complex"/>
    <property type="evidence" value="ECO:0007669"/>
    <property type="project" value="UniProtKB-KW"/>
</dbReference>
<dbReference type="Gene3D" id="2.40.50.140">
    <property type="entry name" value="Nucleic acid-binding proteins"/>
    <property type="match status" value="3"/>
</dbReference>
<keyword evidence="3" id="KW-0694">RNA-binding</keyword>
<sequence>MTGMVSNCLPGIVSASGISTCANGLSDTACTSALGFRNSRFSGTNLAVNGGIKRGFSRLQCVASLSAPRAKDLLAEAEERWQRALDSPLEGVPFTYEEFADALSKYDFSFEIGDLVRGVVFKTDFNGALIDIGAKASAYLPLSESCIHKVKNVEEVGLHPGTEEEFMIVQEDDDNGRVIVSLRKLQYDISWERCRQLQADDCPVRGKVLSANRGGLVVRVEGLRGFVPFSQIYSGMNQEDMVDKELPLKFIEVDEERTRLVLSNRKALAATQLGVGIGSVVVGTVQSVKPYGAFVDIGGTSGLLHISQISHDRITTVENVLQPGDKLKVMILSQDRDRGRISLSTKKLEPTPGDMLRNPALVYEKADEMAKTFRQRVAQAEAAARAEELRLQKEGGFGLRDLAAPAVDALGLNELDLDDIPPAEED</sequence>
<dbReference type="Proteomes" id="UP000244005">
    <property type="component" value="Unassembled WGS sequence"/>
</dbReference>
<evidence type="ECO:0000256" key="5">
    <source>
        <dbReference type="ARBA" id="ARBA00023274"/>
    </source>
</evidence>
<dbReference type="CDD" id="cd04465">
    <property type="entry name" value="S1_RPS1_repeat_ec2_hs2"/>
    <property type="match status" value="1"/>
</dbReference>
<dbReference type="PANTHER" id="PTHR10724">
    <property type="entry name" value="30S RIBOSOMAL PROTEIN S1"/>
    <property type="match status" value="1"/>
</dbReference>
<dbReference type="PANTHER" id="PTHR10724:SF7">
    <property type="entry name" value="SMALL RIBOSOMAL SUBUNIT PROTEIN BS1C"/>
    <property type="match status" value="1"/>
</dbReference>
<keyword evidence="2" id="KW-0677">Repeat</keyword>
<dbReference type="PRINTS" id="PR00681">
    <property type="entry name" value="RIBOSOMALS1"/>
</dbReference>
<evidence type="ECO:0000256" key="4">
    <source>
        <dbReference type="ARBA" id="ARBA00022980"/>
    </source>
</evidence>
<gene>
    <name evidence="8" type="ORF">MARPO_0018s0004</name>
</gene>
<feature type="domain" description="S1 motif" evidence="7">
    <location>
        <begin position="201"/>
        <end position="265"/>
    </location>
</feature>
<dbReference type="GO" id="GO:0006412">
    <property type="term" value="P:translation"/>
    <property type="evidence" value="ECO:0000318"/>
    <property type="project" value="GO_Central"/>
</dbReference>
<keyword evidence="4" id="KW-0689">Ribosomal protein</keyword>
<dbReference type="AlphaFoldDB" id="A0A2R6XFC3"/>
<name>A0A2R6XFC3_MARPO</name>
<dbReference type="GO" id="GO:0003735">
    <property type="term" value="F:structural constituent of ribosome"/>
    <property type="evidence" value="ECO:0000318"/>
    <property type="project" value="GO_Central"/>
</dbReference>
<dbReference type="PROSITE" id="PS50126">
    <property type="entry name" value="S1"/>
    <property type="match status" value="3"/>
</dbReference>
<keyword evidence="6" id="KW-0175">Coiled coil</keyword>
<dbReference type="InterPro" id="IPR050437">
    <property type="entry name" value="Ribos_protein_bS1-like"/>
</dbReference>
<dbReference type="CDD" id="cd05687">
    <property type="entry name" value="S1_RPS1_repeat_ec1_hs1"/>
    <property type="match status" value="1"/>
</dbReference>
<evidence type="ECO:0000259" key="7">
    <source>
        <dbReference type="PROSITE" id="PS50126"/>
    </source>
</evidence>
<dbReference type="Pfam" id="PF00575">
    <property type="entry name" value="S1"/>
    <property type="match status" value="3"/>
</dbReference>
<feature type="coiled-coil region" evidence="6">
    <location>
        <begin position="363"/>
        <end position="390"/>
    </location>
</feature>
<dbReference type="SMART" id="SM00316">
    <property type="entry name" value="S1"/>
    <property type="match status" value="3"/>
</dbReference>
<dbReference type="Gramene" id="MpUg00330.1">
    <property type="protein sequence ID" value="MpUg00330.1.cds"/>
    <property type="gene ID" value="MpUg00330"/>
</dbReference>
<dbReference type="GO" id="GO:0003729">
    <property type="term" value="F:mRNA binding"/>
    <property type="evidence" value="ECO:0000318"/>
    <property type="project" value="GO_Central"/>
</dbReference>
<dbReference type="EMBL" id="KZ772690">
    <property type="protein sequence ID" value="PTQ44802.1"/>
    <property type="molecule type" value="Genomic_DNA"/>
</dbReference>
<dbReference type="InterPro" id="IPR003029">
    <property type="entry name" value="S1_domain"/>
</dbReference>
<accession>A0A2R6XFC3</accession>